<comment type="caution">
    <text evidence="12">The sequence shown here is derived from an EMBL/GenBank/DDBJ whole genome shotgun (WGS) entry which is preliminary data.</text>
</comment>
<feature type="transmembrane region" description="Helical" evidence="11">
    <location>
        <begin position="377"/>
        <end position="399"/>
    </location>
</feature>
<proteinExistence type="predicted"/>
<evidence type="ECO:0000256" key="6">
    <source>
        <dbReference type="ARBA" id="ARBA00022729"/>
    </source>
</evidence>
<evidence type="ECO:0000256" key="8">
    <source>
        <dbReference type="ARBA" id="ARBA00022989"/>
    </source>
</evidence>
<keyword evidence="4" id="KW-1003">Cell membrane</keyword>
<evidence type="ECO:0000256" key="4">
    <source>
        <dbReference type="ARBA" id="ARBA00022475"/>
    </source>
</evidence>
<name>A0ABD3WLN7_SINWO</name>
<keyword evidence="9 11" id="KW-0472">Membrane</keyword>
<evidence type="ECO:0000256" key="3">
    <source>
        <dbReference type="ARBA" id="ARBA00022448"/>
    </source>
</evidence>
<keyword evidence="13" id="KW-1185">Reference proteome</keyword>
<evidence type="ECO:0000256" key="2">
    <source>
        <dbReference type="ARBA" id="ARBA00021200"/>
    </source>
</evidence>
<dbReference type="Proteomes" id="UP001634394">
    <property type="component" value="Unassembled WGS sequence"/>
</dbReference>
<sequence>MDKYLKRLVLFFTFVSVTECLTYIKWLPNTNLDNPSNWNQGRLPCGDDRLVIPDESPVVFYQLNTTIRELVVPKDGEFVLGAYSTLAFTEEPDHSASCLGSGADEEFNITRPADWIDPLNWCRTSSESGSCDGVTLLDNERVPCVTDNVIFPTGSSYYVNLGSNLDISINTIKVSGKAYSTATFETFLNSDDGKKIFAPLTGIRSRVTILRAQCTDMTGCACGNIQGVLLDAICALQSPRCARPRCKIAFRPAGSCCDMCGGIFNITYGSGFNLETLRTRIKRIFLDGKVEYQSVSLFVSKIASGDVQMVLSDIQGGKLSSDVARSVKEELDRDIRDGGFVYGIDKFTLKTSDDQTEPTAGGLSGTNNESGLPQSTIIAIAVGGGVGLILLLLIAFFVYRRRTSPEGDPGYQLFDRFSLRNSRKPHVAVPPSLAFSWSTPPPENVGLSHQGFDNPMYGSAPLEQPKSFELELTSSALSESEEQPTTDRGFDNPLYGDIQVSMFSDPTQVQEEKRDDVVAETEPGDNKDDSNA</sequence>
<evidence type="ECO:0000313" key="13">
    <source>
        <dbReference type="Proteomes" id="UP001634394"/>
    </source>
</evidence>
<dbReference type="GO" id="GO:0015031">
    <property type="term" value="P:protein transport"/>
    <property type="evidence" value="ECO:0007669"/>
    <property type="project" value="UniProtKB-KW"/>
</dbReference>
<reference evidence="12 13" key="1">
    <citation type="submission" date="2024-11" db="EMBL/GenBank/DDBJ databases">
        <title>Chromosome-level genome assembly of the freshwater bivalve Anodonta woodiana.</title>
        <authorList>
            <person name="Chen X."/>
        </authorList>
    </citation>
    <scope>NUCLEOTIDE SEQUENCE [LARGE SCALE GENOMIC DNA]</scope>
    <source>
        <strain evidence="12">MN2024</strain>
        <tissue evidence="12">Gills</tissue>
    </source>
</reference>
<evidence type="ECO:0000256" key="1">
    <source>
        <dbReference type="ARBA" id="ARBA00004251"/>
    </source>
</evidence>
<dbReference type="PANTHER" id="PTHR14995:SF2">
    <property type="entry name" value="PROTEIN AMNIONLESS"/>
    <property type="match status" value="1"/>
</dbReference>
<dbReference type="Pfam" id="PF14828">
    <property type="entry name" value="Amnionless"/>
    <property type="match status" value="1"/>
</dbReference>
<keyword evidence="6" id="KW-0732">Signal</keyword>
<dbReference type="InterPro" id="IPR026112">
    <property type="entry name" value="AMN"/>
</dbReference>
<comment type="subcellular location">
    <subcellularLocation>
        <location evidence="1">Cell membrane</location>
        <topology evidence="1">Single-pass type I membrane protein</topology>
    </subcellularLocation>
</comment>
<evidence type="ECO:0000256" key="9">
    <source>
        <dbReference type="ARBA" id="ARBA00023136"/>
    </source>
</evidence>
<dbReference type="AlphaFoldDB" id="A0ABD3WLN7"/>
<accession>A0ABD3WLN7</accession>
<keyword evidence="8 11" id="KW-1133">Transmembrane helix</keyword>
<evidence type="ECO:0000256" key="11">
    <source>
        <dbReference type="SAM" id="Phobius"/>
    </source>
</evidence>
<gene>
    <name evidence="12" type="ORF">ACJMK2_037837</name>
</gene>
<keyword evidence="7" id="KW-0653">Protein transport</keyword>
<evidence type="ECO:0000256" key="5">
    <source>
        <dbReference type="ARBA" id="ARBA00022692"/>
    </source>
</evidence>
<keyword evidence="3" id="KW-0813">Transport</keyword>
<protein>
    <recommendedName>
        <fullName evidence="2">Protein amnionless</fullName>
    </recommendedName>
</protein>
<evidence type="ECO:0000256" key="10">
    <source>
        <dbReference type="SAM" id="MobiDB-lite"/>
    </source>
</evidence>
<dbReference type="PANTHER" id="PTHR14995">
    <property type="entry name" value="AMNIONLESS"/>
    <property type="match status" value="1"/>
</dbReference>
<evidence type="ECO:0000256" key="7">
    <source>
        <dbReference type="ARBA" id="ARBA00022927"/>
    </source>
</evidence>
<dbReference type="GO" id="GO:0005886">
    <property type="term" value="C:plasma membrane"/>
    <property type="evidence" value="ECO:0007669"/>
    <property type="project" value="UniProtKB-SubCell"/>
</dbReference>
<feature type="region of interest" description="Disordered" evidence="10">
    <location>
        <begin position="474"/>
        <end position="532"/>
    </location>
</feature>
<evidence type="ECO:0000313" key="12">
    <source>
        <dbReference type="EMBL" id="KAL3874881.1"/>
    </source>
</evidence>
<organism evidence="12 13">
    <name type="scientific">Sinanodonta woodiana</name>
    <name type="common">Chinese pond mussel</name>
    <name type="synonym">Anodonta woodiana</name>
    <dbReference type="NCBI Taxonomy" id="1069815"/>
    <lineage>
        <taxon>Eukaryota</taxon>
        <taxon>Metazoa</taxon>
        <taxon>Spiralia</taxon>
        <taxon>Lophotrochozoa</taxon>
        <taxon>Mollusca</taxon>
        <taxon>Bivalvia</taxon>
        <taxon>Autobranchia</taxon>
        <taxon>Heteroconchia</taxon>
        <taxon>Palaeoheterodonta</taxon>
        <taxon>Unionida</taxon>
        <taxon>Unionoidea</taxon>
        <taxon>Unionidae</taxon>
        <taxon>Unioninae</taxon>
        <taxon>Sinanodonta</taxon>
    </lineage>
</organism>
<keyword evidence="5 11" id="KW-0812">Transmembrane</keyword>
<dbReference type="EMBL" id="JBJQND010000006">
    <property type="protein sequence ID" value="KAL3874881.1"/>
    <property type="molecule type" value="Genomic_DNA"/>
</dbReference>